<evidence type="ECO:0000313" key="19">
    <source>
        <dbReference type="Proteomes" id="UP000261600"/>
    </source>
</evidence>
<feature type="disulfide bond" evidence="13">
    <location>
        <begin position="193"/>
        <end position="208"/>
    </location>
</feature>
<proteinExistence type="predicted"/>
<dbReference type="Gene3D" id="2.60.40.4100">
    <property type="entry name" value="Zona pellucida, ZP-C domain"/>
    <property type="match status" value="1"/>
</dbReference>
<keyword evidence="6 14" id="KW-0812">Transmembrane</keyword>
<dbReference type="Proteomes" id="UP000261600">
    <property type="component" value="Unplaced"/>
</dbReference>
<feature type="chain" id="PRO_5018617424" description="ZP domain-containing protein" evidence="15">
    <location>
        <begin position="23"/>
        <end position="591"/>
    </location>
</feature>
<dbReference type="GO" id="GO:0032190">
    <property type="term" value="F:acrosin binding"/>
    <property type="evidence" value="ECO:0007669"/>
    <property type="project" value="TreeGrafter"/>
</dbReference>
<evidence type="ECO:0000259" key="16">
    <source>
        <dbReference type="PROSITE" id="PS51034"/>
    </source>
</evidence>
<dbReference type="InterPro" id="IPR001507">
    <property type="entry name" value="ZP_dom"/>
</dbReference>
<keyword evidence="9 13" id="KW-1015">Disulfide bond</keyword>
<dbReference type="InterPro" id="IPR051148">
    <property type="entry name" value="Zona_Pellucida_Domain_gp"/>
</dbReference>
<evidence type="ECO:0000256" key="2">
    <source>
        <dbReference type="ARBA" id="ARBA00022475"/>
    </source>
</evidence>
<evidence type="ECO:0000256" key="1">
    <source>
        <dbReference type="ARBA" id="ARBA00004251"/>
    </source>
</evidence>
<evidence type="ECO:0000256" key="6">
    <source>
        <dbReference type="ARBA" id="ARBA00022692"/>
    </source>
</evidence>
<dbReference type="SMART" id="SM00018">
    <property type="entry name" value="PD"/>
    <property type="match status" value="1"/>
</dbReference>
<reference evidence="18" key="1">
    <citation type="submission" date="2025-08" db="UniProtKB">
        <authorList>
            <consortium name="Ensembl"/>
        </authorList>
    </citation>
    <scope>IDENTIFICATION</scope>
</reference>
<dbReference type="PROSITE" id="PS51034">
    <property type="entry name" value="ZP_2"/>
    <property type="match status" value="1"/>
</dbReference>
<sequence>MIHRRAKLRLIYFIFAFSTLQGKLTPEQRTQLVLPTVTCSTRGITAVFGPQVKSNVRVRGKIVSTRAELGYKTLSRAFSQYLRCFCQCACAAVFSDMSGATVPVPQLEGPCGVRMGIDKDQSLSFFSRYDSCYARTEGRKVVIPLQVQLTGDRRLFGVNISCPLIKRSSESSRLTPTPLPGNCDTERALRVACGHQSVSREACYKLGCCYDAHDSTCYYKLNACSLDGHFVFSVKATDTEPPIDPSSLSVKDQPQCSPVLITQDTAVFKIGIMDCGAKMKVDRDVMIYELEVQELHAKRATKQSPFSLQVQCEYDAADLERAADLRSLHAATNPPPVVALGTINVQMRIATDASFTSFFPNDQLPLTLPLREPVYVEVSIAQPSPDSTLALRVQDCFAYPASRYSVWTLIYEGCGNPLDNMKSSVPVDHEGKTTSHSQIRRFDVKTFAFLDPQTGHPSVEEMYFYCWVEICTDDDDDDCAQQCTLILSESERQRREATSESDQVQLVSLGPLVLGQNGTEPEDNTCETQNRMFQVTLYILCSIGAVVLLVLLFTVWSRIRKCQKAQVQQAGEAQAGEAQAGEAQADCQQPQ</sequence>
<evidence type="ECO:0000256" key="9">
    <source>
        <dbReference type="ARBA" id="ARBA00023157"/>
    </source>
</evidence>
<dbReference type="InterPro" id="IPR000519">
    <property type="entry name" value="P_trefoil_dom"/>
</dbReference>
<feature type="signal peptide" evidence="15">
    <location>
        <begin position="1"/>
        <end position="22"/>
    </location>
</feature>
<evidence type="ECO:0008006" key="20">
    <source>
        <dbReference type="Google" id="ProtNLM"/>
    </source>
</evidence>
<dbReference type="PANTHER" id="PTHR23343">
    <property type="entry name" value="ZONA PELLUCIDA SPERM-BINDING PROTEIN"/>
    <property type="match status" value="1"/>
</dbReference>
<dbReference type="PROSITE" id="PS51448">
    <property type="entry name" value="P_TREFOIL_2"/>
    <property type="match status" value="1"/>
</dbReference>
<feature type="domain" description="ZP" evidence="16">
    <location>
        <begin position="223"/>
        <end position="490"/>
    </location>
</feature>
<comment type="caution">
    <text evidence="13">Lacks conserved residue(s) required for the propagation of feature annotation.</text>
</comment>
<evidence type="ECO:0000259" key="17">
    <source>
        <dbReference type="PROSITE" id="PS51448"/>
    </source>
</evidence>
<dbReference type="AlphaFoldDB" id="A0A3Q3IEM4"/>
<evidence type="ECO:0000256" key="14">
    <source>
        <dbReference type="SAM" id="Phobius"/>
    </source>
</evidence>
<feature type="disulfide bond" evidence="13">
    <location>
        <begin position="183"/>
        <end position="209"/>
    </location>
</feature>
<dbReference type="SMART" id="SM00241">
    <property type="entry name" value="ZP"/>
    <property type="match status" value="1"/>
</dbReference>
<evidence type="ECO:0000256" key="13">
    <source>
        <dbReference type="PROSITE-ProRule" id="PRU00779"/>
    </source>
</evidence>
<evidence type="ECO:0000256" key="7">
    <source>
        <dbReference type="ARBA" id="ARBA00022989"/>
    </source>
</evidence>
<keyword evidence="7 14" id="KW-1133">Transmembrane helix</keyword>
<keyword evidence="10" id="KW-0325">Glycoprotein</keyword>
<keyword evidence="4" id="KW-0272">Extracellular matrix</keyword>
<comment type="subcellular location">
    <subcellularLocation>
        <location evidence="1">Cell membrane</location>
        <topology evidence="1">Single-pass type I membrane protein</topology>
    </subcellularLocation>
    <subcellularLocation>
        <location evidence="12">Zona pellucida</location>
    </subcellularLocation>
</comment>
<dbReference type="Gene3D" id="4.10.110.10">
    <property type="entry name" value="Spasmolytic Protein, domain 1"/>
    <property type="match status" value="1"/>
</dbReference>
<dbReference type="Pfam" id="PF00100">
    <property type="entry name" value="Zona_pellucida"/>
    <property type="match status" value="1"/>
</dbReference>
<dbReference type="Gene3D" id="2.60.40.3210">
    <property type="entry name" value="Zona pellucida, ZP-N domain"/>
    <property type="match status" value="1"/>
</dbReference>
<evidence type="ECO:0000256" key="15">
    <source>
        <dbReference type="SAM" id="SignalP"/>
    </source>
</evidence>
<evidence type="ECO:0000313" key="18">
    <source>
        <dbReference type="Ensembl" id="ENSMALP00000002548.1"/>
    </source>
</evidence>
<keyword evidence="3" id="KW-0964">Secreted</keyword>
<evidence type="ECO:0000256" key="3">
    <source>
        <dbReference type="ARBA" id="ARBA00022525"/>
    </source>
</evidence>
<dbReference type="GO" id="GO:0005886">
    <property type="term" value="C:plasma membrane"/>
    <property type="evidence" value="ECO:0007669"/>
    <property type="project" value="UniProtKB-SubCell"/>
</dbReference>
<organism evidence="18 19">
    <name type="scientific">Monopterus albus</name>
    <name type="common">Swamp eel</name>
    <dbReference type="NCBI Taxonomy" id="43700"/>
    <lineage>
        <taxon>Eukaryota</taxon>
        <taxon>Metazoa</taxon>
        <taxon>Chordata</taxon>
        <taxon>Craniata</taxon>
        <taxon>Vertebrata</taxon>
        <taxon>Euteleostomi</taxon>
        <taxon>Actinopterygii</taxon>
        <taxon>Neopterygii</taxon>
        <taxon>Teleostei</taxon>
        <taxon>Neoteleostei</taxon>
        <taxon>Acanthomorphata</taxon>
        <taxon>Anabantaria</taxon>
        <taxon>Synbranchiformes</taxon>
        <taxon>Synbranchidae</taxon>
        <taxon>Monopterus</taxon>
    </lineage>
</organism>
<protein>
    <recommendedName>
        <fullName evidence="20">ZP domain-containing protein</fullName>
    </recommendedName>
</protein>
<keyword evidence="15" id="KW-0732">Signal</keyword>
<dbReference type="PANTHER" id="PTHR23343:SF117">
    <property type="entry name" value="ZONA PELLUCIDA SPERM-BINDING PROTEIN 4-LIKE ISOFORM X1"/>
    <property type="match status" value="1"/>
</dbReference>
<dbReference type="Pfam" id="PF23344">
    <property type="entry name" value="ZP-N"/>
    <property type="match status" value="1"/>
</dbReference>
<reference evidence="18" key="2">
    <citation type="submission" date="2025-09" db="UniProtKB">
        <authorList>
            <consortium name="Ensembl"/>
        </authorList>
    </citation>
    <scope>IDENTIFICATION</scope>
</reference>
<dbReference type="Ensembl" id="ENSMALT00000002620.1">
    <property type="protein sequence ID" value="ENSMALP00000002548.1"/>
    <property type="gene ID" value="ENSMALG00000001918.1"/>
</dbReference>
<dbReference type="InterPro" id="IPR042235">
    <property type="entry name" value="ZP-C_dom"/>
</dbReference>
<keyword evidence="8 14" id="KW-0472">Membrane</keyword>
<keyword evidence="5" id="KW-0165">Cleavage on pair of basic residues</keyword>
<evidence type="ECO:0000256" key="5">
    <source>
        <dbReference type="ARBA" id="ARBA00022685"/>
    </source>
</evidence>
<evidence type="ECO:0000256" key="11">
    <source>
        <dbReference type="ARBA" id="ARBA00023279"/>
    </source>
</evidence>
<dbReference type="GO" id="GO:0007339">
    <property type="term" value="P:binding of sperm to zona pellucida"/>
    <property type="evidence" value="ECO:0007669"/>
    <property type="project" value="TreeGrafter"/>
</dbReference>
<feature type="domain" description="P-type" evidence="17">
    <location>
        <begin position="181"/>
        <end position="221"/>
    </location>
</feature>
<accession>A0A3Q3IEM4</accession>
<dbReference type="SUPFAM" id="SSF57492">
    <property type="entry name" value="Trefoil"/>
    <property type="match status" value="1"/>
</dbReference>
<dbReference type="InterPro" id="IPR055356">
    <property type="entry name" value="ZP-N"/>
</dbReference>
<dbReference type="InterPro" id="IPR044913">
    <property type="entry name" value="P_trefoil_dom_sf"/>
</dbReference>
<evidence type="ECO:0000256" key="12">
    <source>
        <dbReference type="ARBA" id="ARBA00024183"/>
    </source>
</evidence>
<dbReference type="GO" id="GO:0035805">
    <property type="term" value="C:egg coat"/>
    <property type="evidence" value="ECO:0007669"/>
    <property type="project" value="UniProtKB-SubCell"/>
</dbReference>
<dbReference type="InterPro" id="IPR055355">
    <property type="entry name" value="ZP-C"/>
</dbReference>
<name>A0A3Q3IEM4_MONAL</name>
<keyword evidence="19" id="KW-1185">Reference proteome</keyword>
<keyword evidence="11" id="KW-0278">Fertilization</keyword>
<dbReference type="GO" id="GO:0035804">
    <property type="term" value="F:structural constituent of egg coat"/>
    <property type="evidence" value="ECO:0007669"/>
    <property type="project" value="TreeGrafter"/>
</dbReference>
<dbReference type="GO" id="GO:0060468">
    <property type="term" value="P:prevention of polyspermy"/>
    <property type="evidence" value="ECO:0007669"/>
    <property type="project" value="TreeGrafter"/>
</dbReference>
<dbReference type="Pfam" id="PF00088">
    <property type="entry name" value="Trefoil"/>
    <property type="match status" value="1"/>
</dbReference>
<evidence type="ECO:0000256" key="8">
    <source>
        <dbReference type="ARBA" id="ARBA00023136"/>
    </source>
</evidence>
<feature type="transmembrane region" description="Helical" evidence="14">
    <location>
        <begin position="535"/>
        <end position="556"/>
    </location>
</feature>
<dbReference type="CDD" id="cd00111">
    <property type="entry name" value="Trefoil"/>
    <property type="match status" value="1"/>
</dbReference>
<evidence type="ECO:0000256" key="10">
    <source>
        <dbReference type="ARBA" id="ARBA00023180"/>
    </source>
</evidence>
<evidence type="ECO:0000256" key="4">
    <source>
        <dbReference type="ARBA" id="ARBA00022530"/>
    </source>
</evidence>
<keyword evidence="2" id="KW-1003">Cell membrane</keyword>